<accession>A0A7X6DKA1</accession>
<reference evidence="2 3" key="1">
    <citation type="journal article" date="2020" name="Nature">
        <title>Bacterial chemolithoautotrophy via manganese oxidation.</title>
        <authorList>
            <person name="Yu H."/>
            <person name="Leadbetter J.R."/>
        </authorList>
    </citation>
    <scope>NUCLEOTIDE SEQUENCE [LARGE SCALE GENOMIC DNA]</scope>
    <source>
        <strain evidence="2 3">RBP-1</strain>
    </source>
</reference>
<dbReference type="RefSeq" id="WP_168109849.1">
    <property type="nucleotide sequence ID" value="NZ_VTOX01000012.1"/>
</dbReference>
<dbReference type="Pfam" id="PF13579">
    <property type="entry name" value="Glyco_trans_4_4"/>
    <property type="match status" value="1"/>
</dbReference>
<comment type="caution">
    <text evidence="2">The sequence shown here is derived from an EMBL/GenBank/DDBJ whole genome shotgun (WGS) entry which is preliminary data.</text>
</comment>
<dbReference type="Proteomes" id="UP000521868">
    <property type="component" value="Unassembled WGS sequence"/>
</dbReference>
<name>A0A7X6DKA1_9BURK</name>
<dbReference type="GO" id="GO:0016757">
    <property type="term" value="F:glycosyltransferase activity"/>
    <property type="evidence" value="ECO:0007669"/>
    <property type="project" value="UniProtKB-ARBA"/>
</dbReference>
<dbReference type="SUPFAM" id="SSF53756">
    <property type="entry name" value="UDP-Glycosyltransferase/glycogen phosphorylase"/>
    <property type="match status" value="1"/>
</dbReference>
<dbReference type="AlphaFoldDB" id="A0A7X6DKA1"/>
<feature type="domain" description="Glycosyltransferase subfamily 4-like N-terminal" evidence="1">
    <location>
        <begin position="21"/>
        <end position="220"/>
    </location>
</feature>
<dbReference type="Gene3D" id="3.40.50.2000">
    <property type="entry name" value="Glycogen Phosphorylase B"/>
    <property type="match status" value="2"/>
</dbReference>
<protein>
    <submittedName>
        <fullName evidence="2">Glycosyltransferase family 4 protein</fullName>
    </submittedName>
</protein>
<dbReference type="InterPro" id="IPR028098">
    <property type="entry name" value="Glyco_trans_4-like_N"/>
</dbReference>
<dbReference type="EMBL" id="VTOX01000012">
    <property type="protein sequence ID" value="NKE68722.1"/>
    <property type="molecule type" value="Genomic_DNA"/>
</dbReference>
<dbReference type="Pfam" id="PF13692">
    <property type="entry name" value="Glyco_trans_1_4"/>
    <property type="match status" value="1"/>
</dbReference>
<proteinExistence type="predicted"/>
<sequence>MKLLILTYSYSPDLNPRAFRWSSVAAQLARNGHEVHVLCASRGEQQEREHGVVIHRVRDWLIATSAQPVSTMPSKGSAPAPAAWQARLRSLARSLWRALRWPDYACGWIIPAVRAGRSLCSSHRYDWIISVSHPFTGHLVGALLRPAAPQASWMVDIGDPFHLMQEPSPNNRRLYGWLSRRVEAHVVATADAISVTTPSTQGVYESFFSPPHGKVRVVPPLLSLPTPPPPSPHAGDGVVRIVFVGTLYRKLRSPRFLLECFSALRAALPQDRLEMHFYGSVNDCAEDLAAYQEAAQGALFVHGLVDRAEVLQAMVDATVLVNIGNESETQLASKVIEYMAVGKPILNLVSSSRDTSLAALAQYPAVLHVYRTVGLPVQETVDTIRAFVLAKPVVPGEAVEAELARYSISYVCACYEAMLRRRADAGLNCG</sequence>
<keyword evidence="2" id="KW-0808">Transferase</keyword>
<gene>
    <name evidence="2" type="ORF">RAMLITH_23145</name>
</gene>
<keyword evidence="3" id="KW-1185">Reference proteome</keyword>
<evidence type="ECO:0000259" key="1">
    <source>
        <dbReference type="Pfam" id="PF13579"/>
    </source>
</evidence>
<evidence type="ECO:0000313" key="3">
    <source>
        <dbReference type="Proteomes" id="UP000521868"/>
    </source>
</evidence>
<evidence type="ECO:0000313" key="2">
    <source>
        <dbReference type="EMBL" id="NKE68722.1"/>
    </source>
</evidence>
<organism evidence="2 3">
    <name type="scientific">Ramlibacter lithotrophicus</name>
    <dbReference type="NCBI Taxonomy" id="2606681"/>
    <lineage>
        <taxon>Bacteria</taxon>
        <taxon>Pseudomonadati</taxon>
        <taxon>Pseudomonadota</taxon>
        <taxon>Betaproteobacteria</taxon>
        <taxon>Burkholderiales</taxon>
        <taxon>Comamonadaceae</taxon>
        <taxon>Ramlibacter</taxon>
    </lineage>
</organism>